<evidence type="ECO:0000259" key="2">
    <source>
        <dbReference type="Pfam" id="PF20047"/>
    </source>
</evidence>
<dbReference type="PANTHER" id="PTHR39177">
    <property type="entry name" value="ABC TRANSPORTER PERMEASE YTRC-RELATED"/>
    <property type="match status" value="1"/>
</dbReference>
<accession>A0A833HNV6</accession>
<feature type="transmembrane region" description="Helical" evidence="1">
    <location>
        <begin position="146"/>
        <end position="167"/>
    </location>
</feature>
<proteinExistence type="predicted"/>
<dbReference type="AlphaFoldDB" id="A0A833HNV6"/>
<comment type="caution">
    <text evidence="3">The sequence shown here is derived from an EMBL/GenBank/DDBJ whole genome shotgun (WGS) entry which is preliminary data.</text>
</comment>
<feature type="transmembrane region" description="Helical" evidence="1">
    <location>
        <begin position="239"/>
        <end position="257"/>
    </location>
</feature>
<feature type="transmembrane region" description="Helical" evidence="1">
    <location>
        <begin position="301"/>
        <end position="323"/>
    </location>
</feature>
<protein>
    <recommendedName>
        <fullName evidence="2">DUF6449 domain-containing protein</fullName>
    </recommendedName>
</protein>
<feature type="domain" description="DUF6449" evidence="2">
    <location>
        <begin position="430"/>
        <end position="558"/>
    </location>
</feature>
<dbReference type="InterPro" id="IPR045611">
    <property type="entry name" value="DUF6449"/>
</dbReference>
<evidence type="ECO:0000313" key="3">
    <source>
        <dbReference type="EMBL" id="KAB3530049.1"/>
    </source>
</evidence>
<gene>
    <name evidence="3" type="ORF">F8153_08125</name>
</gene>
<dbReference type="Proteomes" id="UP000465601">
    <property type="component" value="Unassembled WGS sequence"/>
</dbReference>
<feature type="transmembrane region" description="Helical" evidence="1">
    <location>
        <begin position="106"/>
        <end position="134"/>
    </location>
</feature>
<evidence type="ECO:0000313" key="4">
    <source>
        <dbReference type="Proteomes" id="UP000465601"/>
    </source>
</evidence>
<dbReference type="EMBL" id="WBZB01000024">
    <property type="protein sequence ID" value="KAB3530049.1"/>
    <property type="molecule type" value="Genomic_DNA"/>
</dbReference>
<feature type="transmembrane region" description="Helical" evidence="1">
    <location>
        <begin position="69"/>
        <end position="86"/>
    </location>
</feature>
<name>A0A833HNV6_9FIRM</name>
<sequence length="677" mass="78403">MPLKTSLLNKGIIRNDLKTLYWFPILYTVILFFVVPLQLISRIPHLKDSYPHSHIFGILNFGGDGTQQVLIMTVPVLLALILFSYLQRKNPSDMFHSLPIRRRTLFTSHILVGISFLTVPVIVTGLFTWIVQIVSNLHSYLSLRDILLWAAITMVMNTVMFMSAVFVGTVTGITLVQGVITYIVLFLPMGLLSLAAYNLQMFLYGYSFRFHLGNKDGFFMAISPLYRILNLNSISGKSLIGYIIFSAILYILGSYLYQRRRLENNMQPIVYKNLGYFFKYGVAFSCMLTAGLYFARFEKSIPWVVFGYLIASFLGYFIAEGILQKSFRIFSKKTFISYGIYGAVVAIGLLGINVDLTGYEKKLPPIEEIKGVYFASNFYSYQHREDPNFYEDENIELIREVHEEIIMNKRDVKYNQRTYGRNRGDLYFVYQLENGDEITRSYEGIDLSPYQDKIEAVNSSIEYKKMAYDVLNVEAKDVEKITFRSYEIAKDLVIYDLNEIDELLQLLKDEIINATYEELNDSRIWGSVDLLLKQKGTEDDSIRAESKIYDKATQEYYDGINVTWRKSFDSIDAWLFEKGYLEEARLLPKDVAFIAVDIANSYEEAKKIATSLRENKQFETSDKAEIDSALQNYSNHWGYDNFPIYVVAFYDENDNRITYGSFDQKHVPEFIKAYFEE</sequence>
<feature type="transmembrane region" description="Helical" evidence="1">
    <location>
        <begin position="179"/>
        <end position="199"/>
    </location>
</feature>
<dbReference type="PANTHER" id="PTHR39177:SF1">
    <property type="entry name" value="ABC TRANSPORTER PERMEASE YTRC-RELATED"/>
    <property type="match status" value="1"/>
</dbReference>
<reference evidence="3 4" key="1">
    <citation type="submission" date="2019-10" db="EMBL/GenBank/DDBJ databases">
        <title>Alkaliphilus serpentinus sp. nov. and Alkaliphilus pronyensis sp. nov., two novel anaerobic alkaliphilic species isolated from the serpentinized-hosted hydrothermal field of the Prony Bay (New Caledonia).</title>
        <authorList>
            <person name="Postec A."/>
        </authorList>
    </citation>
    <scope>NUCLEOTIDE SEQUENCE [LARGE SCALE GENOMIC DNA]</scope>
    <source>
        <strain evidence="3 4">LacT</strain>
    </source>
</reference>
<dbReference type="Pfam" id="PF20047">
    <property type="entry name" value="DUF6449"/>
    <property type="match status" value="1"/>
</dbReference>
<keyword evidence="4" id="KW-1185">Reference proteome</keyword>
<evidence type="ECO:0000256" key="1">
    <source>
        <dbReference type="SAM" id="Phobius"/>
    </source>
</evidence>
<dbReference type="OrthoDB" id="1706490at2"/>
<feature type="transmembrane region" description="Helical" evidence="1">
    <location>
        <begin position="277"/>
        <end position="295"/>
    </location>
</feature>
<dbReference type="RefSeq" id="WP_151865856.1">
    <property type="nucleotide sequence ID" value="NZ_WBZB01000024.1"/>
</dbReference>
<organism evidence="3 4">
    <name type="scientific">Alkaliphilus serpentinus</name>
    <dbReference type="NCBI Taxonomy" id="1482731"/>
    <lineage>
        <taxon>Bacteria</taxon>
        <taxon>Bacillati</taxon>
        <taxon>Bacillota</taxon>
        <taxon>Clostridia</taxon>
        <taxon>Peptostreptococcales</taxon>
        <taxon>Natronincolaceae</taxon>
        <taxon>Alkaliphilus</taxon>
    </lineage>
</organism>
<dbReference type="InterPro" id="IPR053046">
    <property type="entry name" value="ABC-5_transporter"/>
</dbReference>
<feature type="transmembrane region" description="Helical" evidence="1">
    <location>
        <begin position="335"/>
        <end position="354"/>
    </location>
</feature>
<feature type="transmembrane region" description="Helical" evidence="1">
    <location>
        <begin position="20"/>
        <end position="40"/>
    </location>
</feature>
<keyword evidence="1" id="KW-1133">Transmembrane helix</keyword>
<keyword evidence="1" id="KW-0812">Transmembrane</keyword>
<keyword evidence="1" id="KW-0472">Membrane</keyword>